<protein>
    <recommendedName>
        <fullName evidence="4">HAT C-terminal dimerisation domain-containing protein</fullName>
    </recommendedName>
</protein>
<name>A0ABR2GLT8_9EUKA</name>
<gene>
    <name evidence="2" type="ORF">M9Y10_019116</name>
    <name evidence="1" type="ORF">M9Y10_031251</name>
</gene>
<accession>A0ABR2GLT8</accession>
<reference evidence="1 3" key="1">
    <citation type="submission" date="2024-04" db="EMBL/GenBank/DDBJ databases">
        <title>Tritrichomonas musculus Genome.</title>
        <authorList>
            <person name="Alves-Ferreira E."/>
            <person name="Grigg M."/>
            <person name="Lorenzi H."/>
            <person name="Galac M."/>
        </authorList>
    </citation>
    <scope>NUCLEOTIDE SEQUENCE [LARGE SCALE GENOMIC DNA]</scope>
    <source>
        <strain evidence="1 3">EAF2021</strain>
    </source>
</reference>
<keyword evidence="3" id="KW-1185">Reference proteome</keyword>
<dbReference type="Proteomes" id="UP001470230">
    <property type="component" value="Unassembled WGS sequence"/>
</dbReference>
<comment type="caution">
    <text evidence="1">The sequence shown here is derived from an EMBL/GenBank/DDBJ whole genome shotgun (WGS) entry which is preliminary data.</text>
</comment>
<evidence type="ECO:0008006" key="4">
    <source>
        <dbReference type="Google" id="ProtNLM"/>
    </source>
</evidence>
<dbReference type="InterPro" id="IPR012337">
    <property type="entry name" value="RNaseH-like_sf"/>
</dbReference>
<dbReference type="EMBL" id="JAPFFF010000417">
    <property type="protein sequence ID" value="KAK8834392.1"/>
    <property type="molecule type" value="Genomic_DNA"/>
</dbReference>
<dbReference type="SUPFAM" id="SSF53098">
    <property type="entry name" value="Ribonuclease H-like"/>
    <property type="match status" value="1"/>
</dbReference>
<evidence type="ECO:0000313" key="1">
    <source>
        <dbReference type="EMBL" id="KAK8834392.1"/>
    </source>
</evidence>
<evidence type="ECO:0000313" key="3">
    <source>
        <dbReference type="Proteomes" id="UP001470230"/>
    </source>
</evidence>
<sequence>MLKLMVIFVKEVEKDLSSISDIIPIYLKTIYDLCYMQNPAAKKLAYYMRNRFTFTCPLNLALAAFLLTKKGLDFYRNNFFNIQFYTNSALKGIDNFMTKRNFNAQTFQINHDFFLNYLSNFNLNHFDQYKNSIEMWKDSYTNFSKENVPFTFSLLAQEIIQIPSSEAPVERVFSALSNVTNTEMCNVGLETLKARLVVKFDSIFECAGSIPFNDLIDDPIKSLKLKKFPELGYT</sequence>
<organism evidence="1 3">
    <name type="scientific">Tritrichomonas musculus</name>
    <dbReference type="NCBI Taxonomy" id="1915356"/>
    <lineage>
        <taxon>Eukaryota</taxon>
        <taxon>Metamonada</taxon>
        <taxon>Parabasalia</taxon>
        <taxon>Tritrichomonadida</taxon>
        <taxon>Tritrichomonadidae</taxon>
        <taxon>Tritrichomonas</taxon>
    </lineage>
</organism>
<evidence type="ECO:0000313" key="2">
    <source>
        <dbReference type="EMBL" id="KAK8848061.1"/>
    </source>
</evidence>
<dbReference type="EMBL" id="JAPFFF010000027">
    <property type="protein sequence ID" value="KAK8848061.1"/>
    <property type="molecule type" value="Genomic_DNA"/>
</dbReference>
<proteinExistence type="predicted"/>